<evidence type="ECO:0000313" key="1">
    <source>
        <dbReference type="EMBL" id="XBH01740.1"/>
    </source>
</evidence>
<dbReference type="EMBL" id="CP155447">
    <property type="protein sequence ID" value="XBH01740.1"/>
    <property type="molecule type" value="Genomic_DNA"/>
</dbReference>
<sequence length="102" mass="11620">MTAFLEAMLHDLDGRFVVVWDGDPMHKGDPIHQLAAHFADRLCLEALLPWLKYDRLCNYAPRDAVELDGRIHTELAAAGNHQEFLKSLYHASELPIPRALFI</sequence>
<accession>A0AAU7C9F4</accession>
<dbReference type="AlphaFoldDB" id="A0AAU7C9F4"/>
<reference evidence="1" key="1">
    <citation type="submission" date="2024-05" db="EMBL/GenBank/DDBJ databases">
        <title>Planctomycetes of the genus Singulisphaera possess chitinolytic capabilities.</title>
        <authorList>
            <person name="Ivanova A."/>
        </authorList>
    </citation>
    <scope>NUCLEOTIDE SEQUENCE</scope>
    <source>
        <strain evidence="1">Ch08T</strain>
    </source>
</reference>
<gene>
    <name evidence="1" type="ORF">V5E97_25770</name>
</gene>
<dbReference type="RefSeq" id="WP_406694486.1">
    <property type="nucleotide sequence ID" value="NZ_CP155447.1"/>
</dbReference>
<name>A0AAU7C9F4_9BACT</name>
<proteinExistence type="predicted"/>
<protein>
    <submittedName>
        <fullName evidence="1">Uncharacterized protein</fullName>
    </submittedName>
</protein>
<organism evidence="1">
    <name type="scientific">Singulisphaera sp. Ch08</name>
    <dbReference type="NCBI Taxonomy" id="3120278"/>
    <lineage>
        <taxon>Bacteria</taxon>
        <taxon>Pseudomonadati</taxon>
        <taxon>Planctomycetota</taxon>
        <taxon>Planctomycetia</taxon>
        <taxon>Isosphaerales</taxon>
        <taxon>Isosphaeraceae</taxon>
        <taxon>Singulisphaera</taxon>
    </lineage>
</organism>